<dbReference type="OrthoDB" id="2418900at2759"/>
<evidence type="ECO:0000313" key="2">
    <source>
        <dbReference type="Proteomes" id="UP000266861"/>
    </source>
</evidence>
<proteinExistence type="predicted"/>
<keyword evidence="2" id="KW-1185">Reference proteome</keyword>
<organism evidence="1 2">
    <name type="scientific">Diversispora epigaea</name>
    <dbReference type="NCBI Taxonomy" id="1348612"/>
    <lineage>
        <taxon>Eukaryota</taxon>
        <taxon>Fungi</taxon>
        <taxon>Fungi incertae sedis</taxon>
        <taxon>Mucoromycota</taxon>
        <taxon>Glomeromycotina</taxon>
        <taxon>Glomeromycetes</taxon>
        <taxon>Diversisporales</taxon>
        <taxon>Diversisporaceae</taxon>
        <taxon>Diversispora</taxon>
    </lineage>
</organism>
<protein>
    <submittedName>
        <fullName evidence="1">Uncharacterized protein</fullName>
    </submittedName>
</protein>
<dbReference type="STRING" id="1348612.A0A397ID85"/>
<evidence type="ECO:0000313" key="1">
    <source>
        <dbReference type="EMBL" id="RHZ73645.1"/>
    </source>
</evidence>
<dbReference type="Proteomes" id="UP000266861">
    <property type="component" value="Unassembled WGS sequence"/>
</dbReference>
<dbReference type="EMBL" id="PQFF01000213">
    <property type="protein sequence ID" value="RHZ73645.1"/>
    <property type="molecule type" value="Genomic_DNA"/>
</dbReference>
<reference evidence="1 2" key="1">
    <citation type="submission" date="2018-08" db="EMBL/GenBank/DDBJ databases">
        <title>Genome and evolution of the arbuscular mycorrhizal fungus Diversispora epigaea (formerly Glomus versiforme) and its bacterial endosymbionts.</title>
        <authorList>
            <person name="Sun X."/>
            <person name="Fei Z."/>
            <person name="Harrison M."/>
        </authorList>
    </citation>
    <scope>NUCLEOTIDE SEQUENCE [LARGE SCALE GENOMIC DNA]</scope>
    <source>
        <strain evidence="1 2">IT104</strain>
    </source>
</reference>
<sequence>MAAKQLSGYLLIISTKNETEKKLSEFKILVHKTFHNSIKFLLEPLFENTSIDLKIDGKKIWFYPRISIVICNWPEACTFSLTYKSSNSNYPCHFCLGVLRNKENMKKYYDNDTTKEAIYDYFWNIPNLNIYDATVPDKMHHLDLGLYHYQIEFTKELFSKSSINKFNRRIAEIPRHTGLKIFTGGLQSIARLTANEFRDLMKVMVFVVNDLHNKDLSEVYMK</sequence>
<comment type="caution">
    <text evidence="1">The sequence shown here is derived from an EMBL/GenBank/DDBJ whole genome shotgun (WGS) entry which is preliminary data.</text>
</comment>
<accession>A0A397ID85</accession>
<name>A0A397ID85_9GLOM</name>
<dbReference type="AlphaFoldDB" id="A0A397ID85"/>
<gene>
    <name evidence="1" type="ORF">Glove_230g170</name>
</gene>